<comment type="catalytic activity">
    <reaction evidence="3">
        <text>an acyl-CoA + acetate = a carboxylate + acetyl-CoA</text>
        <dbReference type="Rhea" id="RHEA:13381"/>
        <dbReference type="ChEBI" id="CHEBI:29067"/>
        <dbReference type="ChEBI" id="CHEBI:30089"/>
        <dbReference type="ChEBI" id="CHEBI:57288"/>
        <dbReference type="ChEBI" id="CHEBI:58342"/>
        <dbReference type="EC" id="2.8.3.8"/>
    </reaction>
</comment>
<protein>
    <recommendedName>
        <fullName evidence="3">Acetate CoA-transferase YdiF</fullName>
        <ecNumber evidence="3">2.8.3.8</ecNumber>
    </recommendedName>
</protein>
<comment type="function">
    <text evidence="3">CoA transferase having broad substrate specificity for short-chain acyl-CoA thioesters with the activity decreasing when the length of the carboxylic acid chain exceeds four carbons.</text>
</comment>
<evidence type="ECO:0000313" key="6">
    <source>
        <dbReference type="Proteomes" id="UP000264120"/>
    </source>
</evidence>
<dbReference type="SMART" id="SM00882">
    <property type="entry name" value="CoA_trans"/>
    <property type="match status" value="1"/>
</dbReference>
<keyword evidence="6" id="KW-1185">Reference proteome</keyword>
<dbReference type="Gene3D" id="3.40.1080.10">
    <property type="entry name" value="Glutaconate Coenzyme A-transferase"/>
    <property type="match status" value="2"/>
</dbReference>
<evidence type="ECO:0000256" key="3">
    <source>
        <dbReference type="PIRNR" id="PIRNR000858"/>
    </source>
</evidence>
<dbReference type="OrthoDB" id="9805230at2"/>
<evidence type="ECO:0000256" key="4">
    <source>
        <dbReference type="PIRSR" id="PIRSR000858-1"/>
    </source>
</evidence>
<dbReference type="SUPFAM" id="SSF100950">
    <property type="entry name" value="NagB/RpiA/CoA transferase-like"/>
    <property type="match status" value="2"/>
</dbReference>
<dbReference type="InterPro" id="IPR037171">
    <property type="entry name" value="NagB/RpiA_transferase-like"/>
</dbReference>
<proteinExistence type="inferred from homology"/>
<dbReference type="InterPro" id="IPR014388">
    <property type="entry name" value="3-oxoacid_CoA-transferase"/>
</dbReference>
<evidence type="ECO:0000256" key="1">
    <source>
        <dbReference type="ARBA" id="ARBA00007154"/>
    </source>
</evidence>
<dbReference type="PANTHER" id="PTHR43293:SF1">
    <property type="entry name" value="ACETATE COA-TRANSFERASE YDIF"/>
    <property type="match status" value="1"/>
</dbReference>
<dbReference type="Pfam" id="PF01144">
    <property type="entry name" value="CoA_trans"/>
    <property type="match status" value="1"/>
</dbReference>
<dbReference type="KEGG" id="ksc:CD178_00251"/>
<dbReference type="GO" id="GO:0046952">
    <property type="term" value="P:ketone body catabolic process"/>
    <property type="evidence" value="ECO:0007669"/>
    <property type="project" value="InterPro"/>
</dbReference>
<dbReference type="InterPro" id="IPR004165">
    <property type="entry name" value="CoA_trans_fam_I"/>
</dbReference>
<dbReference type="GO" id="GO:0008775">
    <property type="term" value="F:acetate CoA-transferase activity"/>
    <property type="evidence" value="ECO:0007669"/>
    <property type="project" value="UniProtKB-EC"/>
</dbReference>
<evidence type="ECO:0000313" key="5">
    <source>
        <dbReference type="EMBL" id="AXY21078.1"/>
    </source>
</evidence>
<dbReference type="RefSeq" id="WP_118962330.1">
    <property type="nucleotide sequence ID" value="NZ_CP023036.1"/>
</dbReference>
<name>A0A347W885_9PROT</name>
<comment type="similarity">
    <text evidence="1 3">Belongs to the 3-oxoacid CoA-transferase family.</text>
</comment>
<organism evidence="5 6">
    <name type="scientific">Komagataeibacter saccharivorans</name>
    <dbReference type="NCBI Taxonomy" id="265959"/>
    <lineage>
        <taxon>Bacteria</taxon>
        <taxon>Pseudomonadati</taxon>
        <taxon>Pseudomonadota</taxon>
        <taxon>Alphaproteobacteria</taxon>
        <taxon>Acetobacterales</taxon>
        <taxon>Acetobacteraceae</taxon>
        <taxon>Komagataeibacter</taxon>
    </lineage>
</organism>
<dbReference type="PIRSF" id="PIRSF000858">
    <property type="entry name" value="SCOT-t"/>
    <property type="match status" value="1"/>
</dbReference>
<feature type="active site" description="5-glutamyl coenzyme A thioester intermediate" evidence="4">
    <location>
        <position position="328"/>
    </location>
</feature>
<sequence>MSKTKSAADVAALIRDGAIVAVNSSSGLCCPDAVLAAIGERFRTEGAPRNITTIHPIAAGDMFGTRGVDHLAQPGLISTIIGGSYPSGPSSAEPPLIRQMLGRNEIAAYNVPSGIIFDILREGAAMRPGVLTKVGLDTFVDPAQEGCAMNEAARDRPLVSKVEFQGEEWLYFPAIRPDVAIIRASTADERGNLTFENEGAYLGAMELALAAHNSGGIVIAQVRQVAQAGTLRPHDVRVPGILVDYVVEAPNQLQTTATPYDPAISGEVFRPLDSFALPPFDAAKVIARRVARELQPGWAVNIGFGISANVPRILLEEGRHGEVTWVIEQGAVGGIPLLDFKFGCSSNAEAFVASPHQFTYFQAGGFDLSLLSFLQIDGNGSVNVSRLSACPHVTAGSGGFVDITSRARRIVFSGYFNAGAKFDIVDGRLVITREGKIAKIVNQLEQVSFSGPRAIAQGQQVLYVTERCVMQLTPDGLMVTEIAPGVDLQTQVLDQAEAPLLVSPSLRVMDAALFQPDGKIAPQGSRVAA</sequence>
<keyword evidence="2 3" id="KW-0808">Transferase</keyword>
<gene>
    <name evidence="5" type="primary">ydiF</name>
    <name evidence="5" type="ORF">CD178_00251</name>
</gene>
<dbReference type="Proteomes" id="UP000264120">
    <property type="component" value="Chromosome"/>
</dbReference>
<accession>A0A347W885</accession>
<dbReference type="PANTHER" id="PTHR43293">
    <property type="entry name" value="ACETATE COA-TRANSFERASE YDIF"/>
    <property type="match status" value="1"/>
</dbReference>
<reference evidence="5 6" key="1">
    <citation type="submission" date="2017-08" db="EMBL/GenBank/DDBJ databases">
        <title>Complete genome sequence of Gluconacetobacter saccharivorans CV1 isolated from Fermented Vinegar.</title>
        <authorList>
            <person name="Kim S.-Y."/>
        </authorList>
    </citation>
    <scope>NUCLEOTIDE SEQUENCE [LARGE SCALE GENOMIC DNA]</scope>
    <source>
        <strain evidence="5 6">CV1</strain>
    </source>
</reference>
<evidence type="ECO:0000256" key="2">
    <source>
        <dbReference type="ARBA" id="ARBA00022679"/>
    </source>
</evidence>
<dbReference type="EMBL" id="CP023036">
    <property type="protein sequence ID" value="AXY21078.1"/>
    <property type="molecule type" value="Genomic_DNA"/>
</dbReference>
<dbReference type="AlphaFoldDB" id="A0A347W885"/>
<dbReference type="EC" id="2.8.3.8" evidence="3"/>